<dbReference type="PIRSF" id="PIRSF011396">
    <property type="entry name" value="Trp_halogenase"/>
    <property type="match status" value="1"/>
</dbReference>
<organism evidence="1 2">
    <name type="scientific">Psychrosphaera aquimarina</name>
    <dbReference type="NCBI Taxonomy" id="2044854"/>
    <lineage>
        <taxon>Bacteria</taxon>
        <taxon>Pseudomonadati</taxon>
        <taxon>Pseudomonadota</taxon>
        <taxon>Gammaproteobacteria</taxon>
        <taxon>Alteromonadales</taxon>
        <taxon>Pseudoalteromonadaceae</taxon>
        <taxon>Psychrosphaera</taxon>
    </lineage>
</organism>
<dbReference type="InterPro" id="IPR033856">
    <property type="entry name" value="Trp_halogen"/>
</dbReference>
<dbReference type="Pfam" id="PF04820">
    <property type="entry name" value="Trp_halogenase"/>
    <property type="match status" value="1"/>
</dbReference>
<dbReference type="PANTHER" id="PTHR43747:SF4">
    <property type="entry name" value="FLAVIN-DEPENDENT TRYPTOPHAN HALOGENASE"/>
    <property type="match status" value="1"/>
</dbReference>
<evidence type="ECO:0000313" key="1">
    <source>
        <dbReference type="EMBL" id="MDU0114443.1"/>
    </source>
</evidence>
<accession>A0ABU3R580</accession>
<proteinExistence type="predicted"/>
<reference evidence="1 2" key="1">
    <citation type="submission" date="2023-10" db="EMBL/GenBank/DDBJ databases">
        <title>Psychrosphaera aquimaarina strain SW33 isolated from seawater.</title>
        <authorList>
            <person name="Bayburt H."/>
            <person name="Kim J.M."/>
            <person name="Choi B.J."/>
            <person name="Jeon C.O."/>
        </authorList>
    </citation>
    <scope>NUCLEOTIDE SEQUENCE [LARGE SCALE GENOMIC DNA]</scope>
    <source>
        <strain evidence="1 2">KCTC 52743</strain>
    </source>
</reference>
<protein>
    <submittedName>
        <fullName evidence="1">Tryptophan halogenase family protein</fullName>
    </submittedName>
</protein>
<keyword evidence="2" id="KW-1185">Reference proteome</keyword>
<comment type="caution">
    <text evidence="1">The sequence shown here is derived from an EMBL/GenBank/DDBJ whole genome shotgun (WGS) entry which is preliminary data.</text>
</comment>
<dbReference type="RefSeq" id="WP_315948052.1">
    <property type="nucleotide sequence ID" value="NZ_JAWCUA010000010.1"/>
</dbReference>
<dbReference type="InterPro" id="IPR050816">
    <property type="entry name" value="Flavin-dep_Halogenase_NPB"/>
</dbReference>
<sequence length="505" mass="57695">MNNPNDQIKKIVILGGGSAGWMTAAMLAKQLEQSCTITLVESNQIKTVGVGEATIPPIQNFNRILGITETEFLSACNGTIKLGIQFENWKQKQHTYMHPFGRFGADFDYMSFPYFWMKQQLTGAQQPLQEFSLAWHLSQSNKFITPSSDPTSLASNFDYAYHFDAGLYADFLRTYAEKLGVVRIEGKVANVFNHPDNGFISGLQLEDNQEIKGDLFIDCSGQRSVLMRQNLNVPFHSWSHLLFNDSAIAVQSTHTKMLQPYTRSIAHDSGWQWRIPLQTRMGNGNVFSSQFMTDEQGLDCLLNSVDGKVLTEPNKIKFETGRLNSFWDKNCVAIGLSAGFLEPLESTGLHLIQSAIMRLIRLMPNKDCDQLSQSLYNKETELEYQHIKDFIILHYKATERDDSEYWQHCKGLEIPDSLKQQIELFKQFGHLDVHEKDLFKQDNWLAVLTGQGIMPAKIAPIVTHKNNLDIEKTFDVMQKQFQQITMNATSHEMYLAKHCPYRPKR</sequence>
<evidence type="ECO:0000313" key="2">
    <source>
        <dbReference type="Proteomes" id="UP001257914"/>
    </source>
</evidence>
<dbReference type="InterPro" id="IPR006905">
    <property type="entry name" value="Flavin_halogenase"/>
</dbReference>
<dbReference type="Gene3D" id="3.50.50.60">
    <property type="entry name" value="FAD/NAD(P)-binding domain"/>
    <property type="match status" value="1"/>
</dbReference>
<dbReference type="InterPro" id="IPR036188">
    <property type="entry name" value="FAD/NAD-bd_sf"/>
</dbReference>
<name>A0ABU3R580_9GAMM</name>
<dbReference type="Proteomes" id="UP001257914">
    <property type="component" value="Unassembled WGS sequence"/>
</dbReference>
<dbReference type="SUPFAM" id="SSF51905">
    <property type="entry name" value="FAD/NAD(P)-binding domain"/>
    <property type="match status" value="1"/>
</dbReference>
<gene>
    <name evidence="1" type="ORF">RT723_15885</name>
</gene>
<dbReference type="EMBL" id="JAWCUA010000010">
    <property type="protein sequence ID" value="MDU0114443.1"/>
    <property type="molecule type" value="Genomic_DNA"/>
</dbReference>
<dbReference type="PANTHER" id="PTHR43747">
    <property type="entry name" value="FAD-BINDING PROTEIN"/>
    <property type="match status" value="1"/>
</dbReference>